<dbReference type="Proteomes" id="UP001611263">
    <property type="component" value="Unassembled WGS sequence"/>
</dbReference>
<sequence>MEKAVIEALDHGSRLQAPAVAKYVARLRRAHPDETPAQLVERLERQYLLAVTGSGSAVGASAAVPGVGTIAALAAVSAETTFFMEASALFTLAVAAVHGVRPEDAPQRRAMVLAVVLGDSGMEIVQKSVGSSAKNWGTVFADKVPGLSGMNDSLLKRFIVRFLTKRAALMAGKVVPAGIGAVIGGVGNRALGKATINNARKAFGPAPHYFADEMVLDAELAPGTGQPDKPVAQPDSPLPPAKESPRVPPQGAPAALPTDPRQPPADPR</sequence>
<dbReference type="EMBL" id="JBIRUQ010000005">
    <property type="protein sequence ID" value="MFI1463339.1"/>
    <property type="molecule type" value="Genomic_DNA"/>
</dbReference>
<dbReference type="RefSeq" id="WP_373280882.1">
    <property type="nucleotide sequence ID" value="NZ_JBIRUQ010000005.1"/>
</dbReference>
<evidence type="ECO:0000313" key="3">
    <source>
        <dbReference type="Proteomes" id="UP001611263"/>
    </source>
</evidence>
<dbReference type="GeneID" id="93506795"/>
<protein>
    <recommendedName>
        <fullName evidence="4">EcsC family protein</fullName>
    </recommendedName>
</protein>
<proteinExistence type="predicted"/>
<reference evidence="2 3" key="1">
    <citation type="submission" date="2024-10" db="EMBL/GenBank/DDBJ databases">
        <title>The Natural Products Discovery Center: Release of the First 8490 Sequenced Strains for Exploring Actinobacteria Biosynthetic Diversity.</title>
        <authorList>
            <person name="Kalkreuter E."/>
            <person name="Kautsar S.A."/>
            <person name="Yang D."/>
            <person name="Bader C.D."/>
            <person name="Teijaro C.N."/>
            <person name="Fluegel L."/>
            <person name="Davis C.M."/>
            <person name="Simpson J.R."/>
            <person name="Lauterbach L."/>
            <person name="Steele A.D."/>
            <person name="Gui C."/>
            <person name="Meng S."/>
            <person name="Li G."/>
            <person name="Viehrig K."/>
            <person name="Ye F."/>
            <person name="Su P."/>
            <person name="Kiefer A.F."/>
            <person name="Nichols A."/>
            <person name="Cepeda A.J."/>
            <person name="Yan W."/>
            <person name="Fan B."/>
            <person name="Jiang Y."/>
            <person name="Adhikari A."/>
            <person name="Zheng C.-J."/>
            <person name="Schuster L."/>
            <person name="Cowan T.M."/>
            <person name="Smanski M.J."/>
            <person name="Chevrette M.G."/>
            <person name="De Carvalho L.P.S."/>
            <person name="Shen B."/>
        </authorList>
    </citation>
    <scope>NUCLEOTIDE SEQUENCE [LARGE SCALE GENOMIC DNA]</scope>
    <source>
        <strain evidence="2 3">NPDC020568</strain>
    </source>
</reference>
<feature type="compositionally biased region" description="Pro residues" evidence="1">
    <location>
        <begin position="236"/>
        <end position="251"/>
    </location>
</feature>
<accession>A0ABW7TUT2</accession>
<evidence type="ECO:0000256" key="1">
    <source>
        <dbReference type="SAM" id="MobiDB-lite"/>
    </source>
</evidence>
<keyword evidence="3" id="KW-1185">Reference proteome</keyword>
<evidence type="ECO:0000313" key="2">
    <source>
        <dbReference type="EMBL" id="MFI1463339.1"/>
    </source>
</evidence>
<comment type="caution">
    <text evidence="2">The sequence shown here is derived from an EMBL/GenBank/DDBJ whole genome shotgun (WGS) entry which is preliminary data.</text>
</comment>
<feature type="region of interest" description="Disordered" evidence="1">
    <location>
        <begin position="220"/>
        <end position="268"/>
    </location>
</feature>
<gene>
    <name evidence="2" type="ORF">ACH4WX_21690</name>
</gene>
<organism evidence="2 3">
    <name type="scientific">Nocardia carnea</name>
    <dbReference type="NCBI Taxonomy" id="37328"/>
    <lineage>
        <taxon>Bacteria</taxon>
        <taxon>Bacillati</taxon>
        <taxon>Actinomycetota</taxon>
        <taxon>Actinomycetes</taxon>
        <taxon>Mycobacteriales</taxon>
        <taxon>Nocardiaceae</taxon>
        <taxon>Nocardia</taxon>
    </lineage>
</organism>
<evidence type="ECO:0008006" key="4">
    <source>
        <dbReference type="Google" id="ProtNLM"/>
    </source>
</evidence>
<name>A0ABW7TUT2_9NOCA</name>